<proteinExistence type="predicted"/>
<protein>
    <submittedName>
        <fullName evidence="9">Uncharacterized protein</fullName>
    </submittedName>
</protein>
<name>A0AAD7U3R9_9APHY</name>
<dbReference type="InterPro" id="IPR013657">
    <property type="entry name" value="SCL35B1-4/HUT1"/>
</dbReference>
<gene>
    <name evidence="9" type="ORF">ONZ51_g211</name>
</gene>
<feature type="transmembrane region" description="Helical" evidence="8">
    <location>
        <begin position="88"/>
        <end position="106"/>
    </location>
</feature>
<feature type="transmembrane region" description="Helical" evidence="8">
    <location>
        <begin position="20"/>
        <end position="42"/>
    </location>
</feature>
<evidence type="ECO:0000256" key="5">
    <source>
        <dbReference type="ARBA" id="ARBA00022989"/>
    </source>
</evidence>
<comment type="subcellular location">
    <subcellularLocation>
        <location evidence="1">Endomembrane system</location>
        <topology evidence="1">Multi-pass membrane protein</topology>
    </subcellularLocation>
</comment>
<evidence type="ECO:0000313" key="10">
    <source>
        <dbReference type="Proteomes" id="UP001215151"/>
    </source>
</evidence>
<dbReference type="GO" id="GO:0005462">
    <property type="term" value="F:UDP-N-acetylglucosamine transmembrane transporter activity"/>
    <property type="evidence" value="ECO:0007669"/>
    <property type="project" value="TreeGrafter"/>
</dbReference>
<dbReference type="EMBL" id="JAPEVG010000002">
    <property type="protein sequence ID" value="KAJ8502068.1"/>
    <property type="molecule type" value="Genomic_DNA"/>
</dbReference>
<keyword evidence="3" id="KW-0762">Sugar transport</keyword>
<evidence type="ECO:0000256" key="7">
    <source>
        <dbReference type="SAM" id="MobiDB-lite"/>
    </source>
</evidence>
<keyword evidence="6 8" id="KW-0472">Membrane</keyword>
<keyword evidence="4 8" id="KW-0812">Transmembrane</keyword>
<dbReference type="GO" id="GO:0000139">
    <property type="term" value="C:Golgi membrane"/>
    <property type="evidence" value="ECO:0007669"/>
    <property type="project" value="TreeGrafter"/>
</dbReference>
<sequence length="469" mass="48315">MSASASDILRGLSLGVVSDWATTLGLIFGGCCRFVLCAHLAARAAQVSGLRAPRFPVLALLKFLKFPVILIILIGDVLVASGSGSEEVVALFYAVSLLNNAAFGYAIPMSVHIIFRSGGLVISMLMGWLFAGKRYNLAQILSVLVVTVGVVLTTLSASTPKQSKAPSSSPSATADAEQHVEGFLSHEQWRYATGIAILTFALVLSGVLGIVQDWTYARYVRAPAAASAAAAAAAATTAPSSNGHAHANGVSNGYPDKPGSGKEGEKRAAPAPPAQSQSGAKPWQESMFYLHFLSLPMFYFVRHDLAAQARAFRASPALSFSLSLPAALRPSLDRALTLYPPFGLSNSLLDVSLRGGGVLDVALPVPSAYVALALTAVTAHVCVAGVHRLTARGVSALAVTLLLVVRKATSLVLSVVLFRGGGAGGAVNAGVWAGAGDGVCGHYGICGGVEEYEESGGEGGGEAEEGVRI</sequence>
<feature type="transmembrane region" description="Helical" evidence="8">
    <location>
        <begin position="137"/>
        <end position="157"/>
    </location>
</feature>
<feature type="transmembrane region" description="Helical" evidence="8">
    <location>
        <begin position="191"/>
        <end position="211"/>
    </location>
</feature>
<feature type="compositionally biased region" description="Basic and acidic residues" evidence="7">
    <location>
        <begin position="259"/>
        <end position="268"/>
    </location>
</feature>
<organism evidence="9 10">
    <name type="scientific">Trametes cubensis</name>
    <dbReference type="NCBI Taxonomy" id="1111947"/>
    <lineage>
        <taxon>Eukaryota</taxon>
        <taxon>Fungi</taxon>
        <taxon>Dikarya</taxon>
        <taxon>Basidiomycota</taxon>
        <taxon>Agaricomycotina</taxon>
        <taxon>Agaricomycetes</taxon>
        <taxon>Polyporales</taxon>
        <taxon>Polyporaceae</taxon>
        <taxon>Trametes</taxon>
    </lineage>
</organism>
<dbReference type="AlphaFoldDB" id="A0AAD7U3R9"/>
<keyword evidence="2" id="KW-0813">Transport</keyword>
<evidence type="ECO:0000313" key="9">
    <source>
        <dbReference type="EMBL" id="KAJ8502068.1"/>
    </source>
</evidence>
<accession>A0AAD7U3R9</accession>
<evidence type="ECO:0000256" key="2">
    <source>
        <dbReference type="ARBA" id="ARBA00022448"/>
    </source>
</evidence>
<feature type="transmembrane region" description="Helical" evidence="8">
    <location>
        <begin position="63"/>
        <end position="82"/>
    </location>
</feature>
<keyword evidence="5 8" id="KW-1133">Transmembrane helix</keyword>
<dbReference type="PANTHER" id="PTHR10778">
    <property type="entry name" value="SOLUTE CARRIER FAMILY 35 MEMBER B"/>
    <property type="match status" value="1"/>
</dbReference>
<dbReference type="Proteomes" id="UP001215151">
    <property type="component" value="Unassembled WGS sequence"/>
</dbReference>
<reference evidence="9" key="1">
    <citation type="submission" date="2022-11" db="EMBL/GenBank/DDBJ databases">
        <title>Genome Sequence of Cubamyces cubensis.</title>
        <authorList>
            <person name="Buettner E."/>
        </authorList>
    </citation>
    <scope>NUCLEOTIDE SEQUENCE</scope>
    <source>
        <strain evidence="9">MPL-01</strain>
    </source>
</reference>
<evidence type="ECO:0000256" key="8">
    <source>
        <dbReference type="SAM" id="Phobius"/>
    </source>
</evidence>
<comment type="caution">
    <text evidence="9">The sequence shown here is derived from an EMBL/GenBank/DDBJ whole genome shotgun (WGS) entry which is preliminary data.</text>
</comment>
<evidence type="ECO:0000256" key="1">
    <source>
        <dbReference type="ARBA" id="ARBA00004127"/>
    </source>
</evidence>
<dbReference type="InterPro" id="IPR037185">
    <property type="entry name" value="EmrE-like"/>
</dbReference>
<keyword evidence="10" id="KW-1185">Reference proteome</keyword>
<dbReference type="SUPFAM" id="SSF103481">
    <property type="entry name" value="Multidrug resistance efflux transporter EmrE"/>
    <property type="match status" value="1"/>
</dbReference>
<dbReference type="GO" id="GO:0005464">
    <property type="term" value="F:UDP-xylose transmembrane transporter activity"/>
    <property type="evidence" value="ECO:0007669"/>
    <property type="project" value="TreeGrafter"/>
</dbReference>
<evidence type="ECO:0000256" key="6">
    <source>
        <dbReference type="ARBA" id="ARBA00023136"/>
    </source>
</evidence>
<dbReference type="GO" id="GO:0005789">
    <property type="term" value="C:endoplasmic reticulum membrane"/>
    <property type="evidence" value="ECO:0007669"/>
    <property type="project" value="TreeGrafter"/>
</dbReference>
<feature type="region of interest" description="Disordered" evidence="7">
    <location>
        <begin position="238"/>
        <end position="279"/>
    </location>
</feature>
<dbReference type="PANTHER" id="PTHR10778:SF4">
    <property type="entry name" value="NUCLEOTIDE SUGAR TRANSPORTER SLC35B4"/>
    <property type="match status" value="1"/>
</dbReference>
<dbReference type="Pfam" id="PF08449">
    <property type="entry name" value="UAA"/>
    <property type="match status" value="2"/>
</dbReference>
<evidence type="ECO:0000256" key="3">
    <source>
        <dbReference type="ARBA" id="ARBA00022597"/>
    </source>
</evidence>
<evidence type="ECO:0000256" key="4">
    <source>
        <dbReference type="ARBA" id="ARBA00022692"/>
    </source>
</evidence>